<evidence type="ECO:0000313" key="2">
    <source>
        <dbReference type="EMBL" id="WNG49775.1"/>
    </source>
</evidence>
<sequence>MPRLSRVLVIVLLALSGCTELRGCGASEPVQPPTPQAPAAEAPDASTPSVVPPPPEARYAKLWLVIIHSSATPGEGSGALEALKKTGLAAEPLRLSTNAFRDLRPCLEVVVAKAFAGRAEANAFQAQLAQAGVEAYVKNAGPLDPDREGKEATCRSGAEAHAARAESLKQQAVPRFVESHVGRTFMLLGEASESVTLEPVDARRSLWMAAVEQDPTGLFTKGDTVDLYGAEGPLKAGCAVTGFAWINRGMPHFGYFLQEPPPEAPGCGRAWAFAELDCAVAPEAQVFALPAGTKAPVFFAPEEGPPDEIRASQENELRRLPRFAALRSEGSILAEQVEEALSEEVRAFSYASGERHAVFTVARFRTGEGNSTCGTDYNQQVSRAVVLEPGAGERLLPMKELVGDEVVGVLDLEGDGQLELLLHESWPSQTVRLVREDGTEVAGASVENCDCGC</sequence>
<proteinExistence type="predicted"/>
<dbReference type="RefSeq" id="WP_395808084.1">
    <property type="nucleotide sequence ID" value="NZ_CP043494.1"/>
</dbReference>
<protein>
    <recommendedName>
        <fullName evidence="4">Lipoprotein</fullName>
    </recommendedName>
</protein>
<gene>
    <name evidence="2" type="ORF">F0U60_40910</name>
</gene>
<name>A0ABY9X310_9BACT</name>
<dbReference type="PROSITE" id="PS51257">
    <property type="entry name" value="PROKAR_LIPOPROTEIN"/>
    <property type="match status" value="1"/>
</dbReference>
<evidence type="ECO:0000256" key="1">
    <source>
        <dbReference type="SAM" id="MobiDB-lite"/>
    </source>
</evidence>
<reference evidence="2 3" key="1">
    <citation type="submission" date="2019-08" db="EMBL/GenBank/DDBJ databases">
        <title>Archangium and Cystobacter genomes.</title>
        <authorList>
            <person name="Chen I.-C.K."/>
            <person name="Wielgoss S."/>
        </authorList>
    </citation>
    <scope>NUCLEOTIDE SEQUENCE [LARGE SCALE GENOMIC DNA]</scope>
    <source>
        <strain evidence="2 3">Cbm 6</strain>
    </source>
</reference>
<feature type="compositionally biased region" description="Low complexity" evidence="1">
    <location>
        <begin position="37"/>
        <end position="48"/>
    </location>
</feature>
<evidence type="ECO:0000313" key="3">
    <source>
        <dbReference type="Proteomes" id="UP001611383"/>
    </source>
</evidence>
<dbReference type="Proteomes" id="UP001611383">
    <property type="component" value="Chromosome"/>
</dbReference>
<feature type="region of interest" description="Disordered" evidence="1">
    <location>
        <begin position="26"/>
        <end position="53"/>
    </location>
</feature>
<organism evidence="2 3">
    <name type="scientific">Archangium minus</name>
    <dbReference type="NCBI Taxonomy" id="83450"/>
    <lineage>
        <taxon>Bacteria</taxon>
        <taxon>Pseudomonadati</taxon>
        <taxon>Myxococcota</taxon>
        <taxon>Myxococcia</taxon>
        <taxon>Myxococcales</taxon>
        <taxon>Cystobacterineae</taxon>
        <taxon>Archangiaceae</taxon>
        <taxon>Archangium</taxon>
    </lineage>
</organism>
<evidence type="ECO:0008006" key="4">
    <source>
        <dbReference type="Google" id="ProtNLM"/>
    </source>
</evidence>
<dbReference type="EMBL" id="CP043494">
    <property type="protein sequence ID" value="WNG49775.1"/>
    <property type="molecule type" value="Genomic_DNA"/>
</dbReference>
<keyword evidence="3" id="KW-1185">Reference proteome</keyword>
<accession>A0ABY9X310</accession>